<gene>
    <name evidence="1" type="ORF">COT52_02375</name>
</gene>
<accession>A0A2H0X6Z5</accession>
<protein>
    <submittedName>
        <fullName evidence="1">Uncharacterized protein</fullName>
    </submittedName>
</protein>
<dbReference type="EMBL" id="PEYW01000035">
    <property type="protein sequence ID" value="PIS20700.1"/>
    <property type="molecule type" value="Genomic_DNA"/>
</dbReference>
<reference evidence="2" key="1">
    <citation type="submission" date="2017-09" db="EMBL/GenBank/DDBJ databases">
        <title>Depth-based differentiation of microbial function through sediment-hosted aquifers and enrichment of novel symbionts in the deep terrestrial subsurface.</title>
        <authorList>
            <person name="Probst A.J."/>
            <person name="Ladd B."/>
            <person name="Jarett J.K."/>
            <person name="Geller-Mcgrath D.E."/>
            <person name="Sieber C.M.K."/>
            <person name="Emerson J.B."/>
            <person name="Anantharaman K."/>
            <person name="Thomas B.C."/>
            <person name="Malmstrom R."/>
            <person name="Stieglmeier M."/>
            <person name="Klingl A."/>
            <person name="Woyke T."/>
            <person name="Ryan C.M."/>
            <person name="Banfield J.F."/>
        </authorList>
    </citation>
    <scope>NUCLEOTIDE SEQUENCE [LARGE SCALE GENOMIC DNA]</scope>
</reference>
<organism evidence="1 2">
    <name type="scientific">candidate division WWE3 bacterium CG08_land_8_20_14_0_20_43_13</name>
    <dbReference type="NCBI Taxonomy" id="1975087"/>
    <lineage>
        <taxon>Bacteria</taxon>
        <taxon>Katanobacteria</taxon>
    </lineage>
</organism>
<dbReference type="Proteomes" id="UP000231414">
    <property type="component" value="Unassembled WGS sequence"/>
</dbReference>
<evidence type="ECO:0000313" key="2">
    <source>
        <dbReference type="Proteomes" id="UP000231414"/>
    </source>
</evidence>
<sequence length="253" mass="28828">MTKIITTLHDPSNVFSPLIEQVKELFMELAPNLVIACTETTNTNIINYISSYGALTMEGGLWGQSRRKALAYTLDQTQAQNFFVCDFDKIIHWLKVAPEELSNLLKEGVSVGEFRILGRDAKTFATYPNSWLATESKINKMVSRLIKLDVDILAATFLFDWDIAQSIVSQSQEESWGACVEWPLIAFSTGKKMSCKNAQGLTFEDPDRCQEDIQRAGGYENWLENRFDNPTEWAKRFGASLEQTKVVERFWNE</sequence>
<name>A0A2H0X6Z5_UNCKA</name>
<dbReference type="AlphaFoldDB" id="A0A2H0X6Z5"/>
<comment type="caution">
    <text evidence="1">The sequence shown here is derived from an EMBL/GenBank/DDBJ whole genome shotgun (WGS) entry which is preliminary data.</text>
</comment>
<evidence type="ECO:0000313" key="1">
    <source>
        <dbReference type="EMBL" id="PIS20700.1"/>
    </source>
</evidence>
<proteinExistence type="predicted"/>